<sequence>MPVTISFQETHRLFGPSNRPDFKTNVRHRAILRKALELYPPEELQAVFGQPIRLRVVMGSALTFSQLGKIQTNFVHNNCLVSRETLAPDLEARDALRAYRNTYEAYFMMRGNEYAVRNPQAKPRLQAAEQAWHDWIVPYLAARGTPGRPAWALQPLPGLQRVHVLPALAPAAAPSTLQTPRRRHALLALPTPPPSSPARNVPKKRKFLGVIDISDSEEEEALRPRKKMKFLGVVDLTI</sequence>
<evidence type="ECO:0000313" key="2">
    <source>
        <dbReference type="Proteomes" id="UP001215280"/>
    </source>
</evidence>
<protein>
    <submittedName>
        <fullName evidence="1">Uncharacterized protein</fullName>
    </submittedName>
</protein>
<organism evidence="1 2">
    <name type="scientific">Mycena maculata</name>
    <dbReference type="NCBI Taxonomy" id="230809"/>
    <lineage>
        <taxon>Eukaryota</taxon>
        <taxon>Fungi</taxon>
        <taxon>Dikarya</taxon>
        <taxon>Basidiomycota</taxon>
        <taxon>Agaricomycotina</taxon>
        <taxon>Agaricomycetes</taxon>
        <taxon>Agaricomycetidae</taxon>
        <taxon>Agaricales</taxon>
        <taxon>Marasmiineae</taxon>
        <taxon>Mycenaceae</taxon>
        <taxon>Mycena</taxon>
    </lineage>
</organism>
<dbReference type="EMBL" id="JARJLG010000171">
    <property type="protein sequence ID" value="KAJ7732902.1"/>
    <property type="molecule type" value="Genomic_DNA"/>
</dbReference>
<accession>A0AAD7I199</accession>
<keyword evidence="2" id="KW-1185">Reference proteome</keyword>
<dbReference type="AlphaFoldDB" id="A0AAD7I199"/>
<gene>
    <name evidence="1" type="ORF">DFH07DRAFT_780747</name>
</gene>
<reference evidence="1" key="1">
    <citation type="submission" date="2023-03" db="EMBL/GenBank/DDBJ databases">
        <title>Massive genome expansion in bonnet fungi (Mycena s.s.) driven by repeated elements and novel gene families across ecological guilds.</title>
        <authorList>
            <consortium name="Lawrence Berkeley National Laboratory"/>
            <person name="Harder C.B."/>
            <person name="Miyauchi S."/>
            <person name="Viragh M."/>
            <person name="Kuo A."/>
            <person name="Thoen E."/>
            <person name="Andreopoulos B."/>
            <person name="Lu D."/>
            <person name="Skrede I."/>
            <person name="Drula E."/>
            <person name="Henrissat B."/>
            <person name="Morin E."/>
            <person name="Kohler A."/>
            <person name="Barry K."/>
            <person name="LaButti K."/>
            <person name="Morin E."/>
            <person name="Salamov A."/>
            <person name="Lipzen A."/>
            <person name="Mereny Z."/>
            <person name="Hegedus B."/>
            <person name="Baldrian P."/>
            <person name="Stursova M."/>
            <person name="Weitz H."/>
            <person name="Taylor A."/>
            <person name="Grigoriev I.V."/>
            <person name="Nagy L.G."/>
            <person name="Martin F."/>
            <person name="Kauserud H."/>
        </authorList>
    </citation>
    <scope>NUCLEOTIDE SEQUENCE</scope>
    <source>
        <strain evidence="1">CBHHK188m</strain>
    </source>
</reference>
<comment type="caution">
    <text evidence="1">The sequence shown here is derived from an EMBL/GenBank/DDBJ whole genome shotgun (WGS) entry which is preliminary data.</text>
</comment>
<name>A0AAD7I199_9AGAR</name>
<proteinExistence type="predicted"/>
<dbReference type="Proteomes" id="UP001215280">
    <property type="component" value="Unassembled WGS sequence"/>
</dbReference>
<evidence type="ECO:0000313" key="1">
    <source>
        <dbReference type="EMBL" id="KAJ7732902.1"/>
    </source>
</evidence>